<feature type="chain" id="PRO_5004513383" evidence="1">
    <location>
        <begin position="19"/>
        <end position="100"/>
    </location>
</feature>
<name>S3V2B6_9LEPT</name>
<keyword evidence="3" id="KW-1185">Reference proteome</keyword>
<evidence type="ECO:0000313" key="3">
    <source>
        <dbReference type="Proteomes" id="UP000014540"/>
    </source>
</evidence>
<proteinExistence type="predicted"/>
<dbReference type="OrthoDB" id="344765at2"/>
<dbReference type="RefSeq" id="WP_016548618.1">
    <property type="nucleotide sequence ID" value="NZ_AKWZ02000003.1"/>
</dbReference>
<organism evidence="2 3">
    <name type="scientific">Leptospira fainei serovar Hurstbridge str. BUT 6</name>
    <dbReference type="NCBI Taxonomy" id="1193011"/>
    <lineage>
        <taxon>Bacteria</taxon>
        <taxon>Pseudomonadati</taxon>
        <taxon>Spirochaetota</taxon>
        <taxon>Spirochaetia</taxon>
        <taxon>Leptospirales</taxon>
        <taxon>Leptospiraceae</taxon>
        <taxon>Leptospira</taxon>
    </lineage>
</organism>
<comment type="caution">
    <text evidence="2">The sequence shown here is derived from an EMBL/GenBank/DDBJ whole genome shotgun (WGS) entry which is preliminary data.</text>
</comment>
<dbReference type="Proteomes" id="UP000014540">
    <property type="component" value="Unassembled WGS sequence"/>
</dbReference>
<sequence length="100" mass="11445">MKKLMILSMLLLSTHLFAFSEFEELLIKEATTAQLKSITKDYFAKKAKDHKELANRYQTLAGQSQGGKATASDEFKKKYKDLAEHCLKEAEKYRAQANKL</sequence>
<dbReference type="NCBIfam" id="NF047526">
    <property type="entry name" value="LIC_10421_fam"/>
    <property type="match status" value="1"/>
</dbReference>
<protein>
    <submittedName>
        <fullName evidence="2">Uncharacterized protein</fullName>
    </submittedName>
</protein>
<accession>S3V2B6</accession>
<gene>
    <name evidence="2" type="ORF">LEP1GSC058_1949</name>
</gene>
<dbReference type="EMBL" id="AKWZ02000003">
    <property type="protein sequence ID" value="EPG75533.1"/>
    <property type="molecule type" value="Genomic_DNA"/>
</dbReference>
<evidence type="ECO:0000313" key="2">
    <source>
        <dbReference type="EMBL" id="EPG75533.1"/>
    </source>
</evidence>
<reference evidence="2" key="1">
    <citation type="submission" date="2013-04" db="EMBL/GenBank/DDBJ databases">
        <authorList>
            <person name="Harkins D.M."/>
            <person name="Durkin A.S."/>
            <person name="Selengut J.D."/>
            <person name="Sanka R."/>
            <person name="DePew J."/>
            <person name="Purushe J."/>
            <person name="Ahmed A."/>
            <person name="van der Linden H."/>
            <person name="Goris M.G.A."/>
            <person name="Hartskeerl R.A."/>
            <person name="Vinetz J.M."/>
            <person name="Sutton G.G."/>
            <person name="Nelson W.C."/>
            <person name="Fouts D.E."/>
        </authorList>
    </citation>
    <scope>NUCLEOTIDE SEQUENCE [LARGE SCALE GENOMIC DNA]</scope>
    <source>
        <strain evidence="2">BUT 6</strain>
    </source>
</reference>
<feature type="signal peptide" evidence="1">
    <location>
        <begin position="1"/>
        <end position="18"/>
    </location>
</feature>
<dbReference type="AlphaFoldDB" id="S3V2B6"/>
<evidence type="ECO:0000256" key="1">
    <source>
        <dbReference type="SAM" id="SignalP"/>
    </source>
</evidence>
<keyword evidence="1" id="KW-0732">Signal</keyword>